<dbReference type="PROSITE" id="PS50014">
    <property type="entry name" value="BROMODOMAIN_2"/>
    <property type="match status" value="1"/>
</dbReference>
<dbReference type="PANTHER" id="PTHR47092:SF1">
    <property type="entry name" value="CHROMATIN REMODELING REGULATOR CECR2"/>
    <property type="match status" value="1"/>
</dbReference>
<feature type="region of interest" description="Disordered" evidence="5">
    <location>
        <begin position="1149"/>
        <end position="1255"/>
    </location>
</feature>
<comment type="caution">
    <text evidence="7">The sequence shown here is derived from an EMBL/GenBank/DDBJ whole genome shotgun (WGS) entry which is preliminary data.</text>
</comment>
<feature type="compositionally biased region" description="Basic and acidic residues" evidence="5">
    <location>
        <begin position="356"/>
        <end position="371"/>
    </location>
</feature>
<dbReference type="PANTHER" id="PTHR47092">
    <property type="entry name" value="CAT EYE SYNDROME CRITICAL REGION PROTEIN 2"/>
    <property type="match status" value="1"/>
</dbReference>
<feature type="region of interest" description="Disordered" evidence="5">
    <location>
        <begin position="500"/>
        <end position="536"/>
    </location>
</feature>
<dbReference type="CDD" id="cd05509">
    <property type="entry name" value="Bromo_gcn5_like"/>
    <property type="match status" value="1"/>
</dbReference>
<gene>
    <name evidence="7" type="ORF">pdam_00004510</name>
</gene>
<dbReference type="InterPro" id="IPR001487">
    <property type="entry name" value="Bromodomain"/>
</dbReference>
<dbReference type="Pfam" id="PF00439">
    <property type="entry name" value="Bromodomain"/>
    <property type="match status" value="1"/>
</dbReference>
<dbReference type="Gene3D" id="1.20.920.10">
    <property type="entry name" value="Bromodomain-like"/>
    <property type="match status" value="1"/>
</dbReference>
<feature type="region of interest" description="Disordered" evidence="5">
    <location>
        <begin position="209"/>
        <end position="299"/>
    </location>
</feature>
<dbReference type="SMART" id="SM00297">
    <property type="entry name" value="BROMO"/>
    <property type="match status" value="1"/>
</dbReference>
<evidence type="ECO:0000313" key="8">
    <source>
        <dbReference type="Proteomes" id="UP000275408"/>
    </source>
</evidence>
<feature type="region of interest" description="Disordered" evidence="5">
    <location>
        <begin position="641"/>
        <end position="696"/>
    </location>
</feature>
<proteinExistence type="predicted"/>
<protein>
    <recommendedName>
        <fullName evidence="6">Bromo domain-containing protein</fullName>
    </recommendedName>
</protein>
<accession>A0A3M6V2F4</accession>
<dbReference type="InterPro" id="IPR036427">
    <property type="entry name" value="Bromodomain-like_sf"/>
</dbReference>
<dbReference type="InterPro" id="IPR029614">
    <property type="entry name" value="CECR2"/>
</dbReference>
<feature type="domain" description="Bromo" evidence="6">
    <location>
        <begin position="554"/>
        <end position="624"/>
    </location>
</feature>
<evidence type="ECO:0000259" key="6">
    <source>
        <dbReference type="PROSITE" id="PS50014"/>
    </source>
</evidence>
<keyword evidence="3" id="KW-0539">Nucleus</keyword>
<dbReference type="SUPFAM" id="SSF47370">
    <property type="entry name" value="Bromodomain"/>
    <property type="match status" value="1"/>
</dbReference>
<feature type="compositionally biased region" description="Acidic residues" evidence="5">
    <location>
        <begin position="963"/>
        <end position="973"/>
    </location>
</feature>
<evidence type="ECO:0000256" key="3">
    <source>
        <dbReference type="ARBA" id="ARBA00023242"/>
    </source>
</evidence>
<dbReference type="GO" id="GO:0090537">
    <property type="term" value="C:CERF complex"/>
    <property type="evidence" value="ECO:0007669"/>
    <property type="project" value="InterPro"/>
</dbReference>
<feature type="compositionally biased region" description="Basic and acidic residues" evidence="5">
    <location>
        <begin position="1014"/>
        <end position="1028"/>
    </location>
</feature>
<name>A0A3M6V2F4_POCDA</name>
<feature type="compositionally biased region" description="Basic residues" evidence="5">
    <location>
        <begin position="218"/>
        <end position="245"/>
    </location>
</feature>
<sequence>MSVKSHVSLLAPDFCGRGSKGKARMFPASSCVVIVLSRPSVLADMEEIRNWWEVPSIAHFCSLFRAAFGLTDFEIEDLEDALVIDGSNEEGNNRFLADLHARLLRGLYGIKDITAENFEPYLSQVLKIRWEDDLGKKNPLADKEYSKLSTREKVEILHNLCDFRLDVEDVPELLKGLDADSLRVEPLGFDAEARTYWYFYGTRLYREQKPEQSDNKVNKKSKKKKKMEGKNKKKKGKVKRKKKAKGSSSDSEPESESSPSSDMPSSDYADDEDDDEEQEVDSEGKEDGEKKPRPSWTVVCSTEEEWQQLAESFKKSKNKDEKMLYETLSVDFVPEIGKMIEAKDKAMRKKLLMEMAPRRASDRIASKAQSREEEEIQEESERQRERERAAEERRKEEEEKQREKQQQAEKRQQDYLLKILENGKTTQDLEKVGKVKKKVLGPDSGSGGLGFNVLHWAKHCTLTVPMSTQEYKWCTERARRARMREERQWMMANGEFVPEELKSSLSNVEESKDSEEGTSTRTSTRSKQSGEDIGLEDRDEDLYTGMYKVLDALKKHNNAWPFLEPVEESYAPQYYEIIEEPMDLSTIEQKLDDSKYTTLNDFNADMKLMFENCLDYNGPDSMYTKMANSLEAAFNRQLKKHFPEDDDNSDEDFEEELARKSKKDKRKKGEASSGTEMFGSSHPGEDHPFPQQMAPSGMQSMFQNHMLPNSMSNGGMMPSHHPSRMPFPGPPHFSPDGRPLYPPQFYQNAFNPAAFARFSMSQPGPQYNRFRFPPGNPMGQMGQPQPQSSHFPPQRMPSRMPFQYGMGAAGGSMELPRRENDINSPSQTEQAKQLSPQQAVPVSTSGEPTPPSITGGTERGRQSQQQPHGGPPYYRPQSFNQGYLGYPRNGPMPYRAPAAGPYNQPMVPGREPWRLDRRTPEAPPQRVPSREGSFREEVMPNKPPELTKAQAPNFTGNNKQAENETDSEEAYSEQEERKDLQTNGREEPNVEGMQQTRSRVPPTLSISHILSGASREDQQPTEGAKMREGPAQGTPQGALAMHPSSSRQVIQSSENRDRVAPSNEHLKRVPGKGPYDGMGGRPNFDTSSGRGSFGVSPNEGLDRLGAQGDPLHLEMHDRAFRMNFNNKKNLGNAAESVIKKVPQNSAPEADVYKKMPLLTPIKEPPGNDVEDKRSRAKTLESVSENGHLEPGKTEAVPQRMPPANMNKDPPKGAETAAPFKSWPDFQPGSFLQELNDVGPPSSGGVDNKPAPERNHRLPFTSMLRGINPSQASPENRGQYLALEAANRERIRENMMAGNFLHSPEEKHERFNPTRVADMSSYAAMYGNKRPSDVLPPLQYRPNLSAMAHQRNIESAQMQQGGNSQFVDLNSMQYRYPSGLPSRESLTREQMYFLEQQQRRQHMASSMDAMMAGGQPERMIGFGGMLRQQQLFNAAYASHMRNGEFPGYPNEGGQNPLQDGKIQLTG</sequence>
<feature type="compositionally biased region" description="Acidic residues" evidence="5">
    <location>
        <begin position="644"/>
        <end position="655"/>
    </location>
</feature>
<evidence type="ECO:0000256" key="1">
    <source>
        <dbReference type="ARBA" id="ARBA00004123"/>
    </source>
</evidence>
<evidence type="ECO:0000256" key="5">
    <source>
        <dbReference type="SAM" id="MobiDB-lite"/>
    </source>
</evidence>
<evidence type="ECO:0000313" key="7">
    <source>
        <dbReference type="EMBL" id="RMX60067.1"/>
    </source>
</evidence>
<feature type="compositionally biased region" description="Basic and acidic residues" evidence="5">
    <location>
        <begin position="282"/>
        <end position="292"/>
    </location>
</feature>
<feature type="region of interest" description="Disordered" evidence="5">
    <location>
        <begin position="1442"/>
        <end position="1465"/>
    </location>
</feature>
<feature type="compositionally biased region" description="Basic and acidic residues" evidence="5">
    <location>
        <begin position="911"/>
        <end position="920"/>
    </location>
</feature>
<dbReference type="Pfam" id="PF15612">
    <property type="entry name" value="WHIM1"/>
    <property type="match status" value="1"/>
</dbReference>
<organism evidence="7 8">
    <name type="scientific">Pocillopora damicornis</name>
    <name type="common">Cauliflower coral</name>
    <name type="synonym">Millepora damicornis</name>
    <dbReference type="NCBI Taxonomy" id="46731"/>
    <lineage>
        <taxon>Eukaryota</taxon>
        <taxon>Metazoa</taxon>
        <taxon>Cnidaria</taxon>
        <taxon>Anthozoa</taxon>
        <taxon>Hexacorallia</taxon>
        <taxon>Scleractinia</taxon>
        <taxon>Astrocoeniina</taxon>
        <taxon>Pocilloporidae</taxon>
        <taxon>Pocillopora</taxon>
    </lineage>
</organism>
<feature type="region of interest" description="Disordered" evidence="5">
    <location>
        <begin position="772"/>
        <end position="1108"/>
    </location>
</feature>
<feature type="compositionally biased region" description="Low complexity" evidence="5">
    <location>
        <begin position="246"/>
        <end position="267"/>
    </location>
</feature>
<feature type="compositionally biased region" description="Basic and acidic residues" evidence="5">
    <location>
        <begin position="974"/>
        <end position="988"/>
    </location>
</feature>
<evidence type="ECO:0000256" key="2">
    <source>
        <dbReference type="ARBA" id="ARBA00023117"/>
    </source>
</evidence>
<feature type="compositionally biased region" description="Low complexity" evidence="5">
    <location>
        <begin position="777"/>
        <end position="793"/>
    </location>
</feature>
<feature type="compositionally biased region" description="Polar residues" evidence="5">
    <location>
        <begin position="1043"/>
        <end position="1053"/>
    </location>
</feature>
<feature type="compositionally biased region" description="Basic and acidic residues" evidence="5">
    <location>
        <begin position="1054"/>
        <end position="1067"/>
    </location>
</feature>
<feature type="compositionally biased region" description="Polar residues" evidence="5">
    <location>
        <begin position="950"/>
        <end position="960"/>
    </location>
</feature>
<feature type="compositionally biased region" description="Acidic residues" evidence="5">
    <location>
        <begin position="268"/>
        <end position="281"/>
    </location>
</feature>
<evidence type="ECO:0000256" key="4">
    <source>
        <dbReference type="PROSITE-ProRule" id="PRU00035"/>
    </source>
</evidence>
<dbReference type="InterPro" id="IPR028942">
    <property type="entry name" value="WHIM1_dom"/>
</dbReference>
<feature type="compositionally biased region" description="Polar residues" evidence="5">
    <location>
        <begin position="822"/>
        <end position="855"/>
    </location>
</feature>
<dbReference type="STRING" id="46731.A0A3M6V2F4"/>
<dbReference type="GO" id="GO:0006338">
    <property type="term" value="P:chromatin remodeling"/>
    <property type="evidence" value="ECO:0007669"/>
    <property type="project" value="InterPro"/>
</dbReference>
<dbReference type="Proteomes" id="UP000275408">
    <property type="component" value="Unassembled WGS sequence"/>
</dbReference>
<feature type="compositionally biased region" description="Basic and acidic residues" evidence="5">
    <location>
        <begin position="379"/>
        <end position="410"/>
    </location>
</feature>
<dbReference type="EMBL" id="RCHS01000245">
    <property type="protein sequence ID" value="RMX60067.1"/>
    <property type="molecule type" value="Genomic_DNA"/>
</dbReference>
<feature type="compositionally biased region" description="Low complexity" evidence="5">
    <location>
        <begin position="517"/>
        <end position="526"/>
    </location>
</feature>
<keyword evidence="8" id="KW-1185">Reference proteome</keyword>
<feature type="region of interest" description="Disordered" evidence="5">
    <location>
        <begin position="353"/>
        <end position="410"/>
    </location>
</feature>
<dbReference type="PRINTS" id="PR00503">
    <property type="entry name" value="BROMODOMAIN"/>
</dbReference>
<reference evidence="7 8" key="1">
    <citation type="journal article" date="2018" name="Sci. Rep.">
        <title>Comparative analysis of the Pocillopora damicornis genome highlights role of immune system in coral evolution.</title>
        <authorList>
            <person name="Cunning R."/>
            <person name="Bay R.A."/>
            <person name="Gillette P."/>
            <person name="Baker A.C."/>
            <person name="Traylor-Knowles N."/>
        </authorList>
    </citation>
    <scope>NUCLEOTIDE SEQUENCE [LARGE SCALE GENOMIC DNA]</scope>
    <source>
        <strain evidence="7">RSMAS</strain>
        <tissue evidence="7">Whole animal</tissue>
    </source>
</reference>
<dbReference type="OrthoDB" id="303107at2759"/>
<keyword evidence="2 4" id="KW-0103">Bromodomain</keyword>
<feature type="compositionally biased region" description="Polar residues" evidence="5">
    <location>
        <begin position="992"/>
        <end position="1008"/>
    </location>
</feature>
<feature type="compositionally biased region" description="Basic and acidic residues" evidence="5">
    <location>
        <begin position="928"/>
        <end position="939"/>
    </location>
</feature>
<comment type="subcellular location">
    <subcellularLocation>
        <location evidence="1">Nucleus</location>
    </subcellularLocation>
</comment>